<dbReference type="Proteomes" id="UP000267208">
    <property type="component" value="Chromosome"/>
</dbReference>
<protein>
    <submittedName>
        <fullName evidence="3">Uncharacterized protein</fullName>
    </submittedName>
</protein>
<accession>A0A386PTQ4</accession>
<keyword evidence="1" id="KW-0378">Hydrolase</keyword>
<keyword evidence="1" id="KW-0645">Protease</keyword>
<dbReference type="KEGG" id="lzh:D1B17_12490"/>
<proteinExistence type="predicted"/>
<dbReference type="AlphaFoldDB" id="A0A386PTQ4"/>
<feature type="signal peptide" evidence="2">
    <location>
        <begin position="1"/>
        <end position="24"/>
    </location>
</feature>
<dbReference type="EMBL" id="CP031933">
    <property type="protein sequence ID" value="AYE39404.1"/>
    <property type="molecule type" value="Genomic_DNA"/>
</dbReference>
<sequence length="220" mass="24506">MKKSLAIIALSAAMILTNANVVEASNNIQGDADTTVKSSKVYTKLPDYNGKDVVIIENDSHSNIKPIALYEMQNGKLVKTGDKVKQFGNHYMLFWKADPVKINGKTCWQIGDNLYLKSSRVSQINLQKTQAVGQEIQNFGNSSDDNSTENTDTIKVTNVDGEDVPVMSLQKDGSFDLNSEKTLSNNSTWHSDKVRKYKGEVYCRIATNEWVNATNYVVKN</sequence>
<name>A0A386PTQ4_9LACO</name>
<dbReference type="RefSeq" id="WP_120144076.1">
    <property type="nucleotide sequence ID" value="NZ_CP031933.2"/>
</dbReference>
<organism evidence="3 4">
    <name type="scientific">Companilactobacillus zhachilii</name>
    <dbReference type="NCBI Taxonomy" id="2304606"/>
    <lineage>
        <taxon>Bacteria</taxon>
        <taxon>Bacillati</taxon>
        <taxon>Bacillota</taxon>
        <taxon>Bacilli</taxon>
        <taxon>Lactobacillales</taxon>
        <taxon>Lactobacillaceae</taxon>
        <taxon>Companilactobacillus</taxon>
    </lineage>
</organism>
<keyword evidence="2" id="KW-0732">Signal</keyword>
<keyword evidence="4" id="KW-1185">Reference proteome</keyword>
<gene>
    <name evidence="3" type="ORF">D1B17_12490</name>
</gene>
<evidence type="ECO:0000313" key="3">
    <source>
        <dbReference type="EMBL" id="AYE39404.1"/>
    </source>
</evidence>
<keyword evidence="1" id="KW-0720">Serine protease</keyword>
<evidence type="ECO:0000313" key="4">
    <source>
        <dbReference type="Proteomes" id="UP000267208"/>
    </source>
</evidence>
<reference evidence="4" key="1">
    <citation type="submission" date="2018-08" db="EMBL/GenBank/DDBJ databases">
        <title>Genome of Lactobacillus sp. HBUAS52074.</title>
        <authorList>
            <person name="Guo Z."/>
            <person name="Zhang Z.D."/>
        </authorList>
    </citation>
    <scope>NUCLEOTIDE SEQUENCE [LARGE SCALE GENOMIC DNA]</scope>
    <source>
        <strain evidence="4">HBUAS52074</strain>
    </source>
</reference>
<dbReference type="OrthoDB" id="2277008at2"/>
<evidence type="ECO:0000256" key="1">
    <source>
        <dbReference type="ARBA" id="ARBA00022825"/>
    </source>
</evidence>
<feature type="chain" id="PRO_5017450116" evidence="2">
    <location>
        <begin position="25"/>
        <end position="220"/>
    </location>
</feature>
<dbReference type="InterPro" id="IPR009003">
    <property type="entry name" value="Peptidase_S1_PA"/>
</dbReference>
<dbReference type="SUPFAM" id="SSF50494">
    <property type="entry name" value="Trypsin-like serine proteases"/>
    <property type="match status" value="1"/>
</dbReference>
<evidence type="ECO:0000256" key="2">
    <source>
        <dbReference type="SAM" id="SignalP"/>
    </source>
</evidence>
<dbReference type="GO" id="GO:0008236">
    <property type="term" value="F:serine-type peptidase activity"/>
    <property type="evidence" value="ECO:0007669"/>
    <property type="project" value="UniProtKB-KW"/>
</dbReference>